<protein>
    <submittedName>
        <fullName evidence="2">Uncharacterized protein</fullName>
    </submittedName>
</protein>
<dbReference type="HOGENOM" id="CLU_079418_1_0_1"/>
<dbReference type="AlphaFoldDB" id="N1J7T1"/>
<dbReference type="Proteomes" id="UP000015441">
    <property type="component" value="Unassembled WGS sequence"/>
</dbReference>
<feature type="transmembrane region" description="Helical" evidence="1">
    <location>
        <begin position="70"/>
        <end position="92"/>
    </location>
</feature>
<comment type="caution">
    <text evidence="2">The sequence shown here is derived from an EMBL/GenBank/DDBJ whole genome shotgun (WGS) entry which is preliminary data.</text>
</comment>
<keyword evidence="1" id="KW-0812">Transmembrane</keyword>
<reference evidence="2 3" key="1">
    <citation type="journal article" date="2010" name="Science">
        <title>Genome expansion and gene loss in powdery mildew fungi reveal tradeoffs in extreme parasitism.</title>
        <authorList>
            <person name="Spanu P.D."/>
            <person name="Abbott J.C."/>
            <person name="Amselem J."/>
            <person name="Burgis T.A."/>
            <person name="Soanes D.M."/>
            <person name="Stueber K."/>
            <person name="Ver Loren van Themaat E."/>
            <person name="Brown J.K.M."/>
            <person name="Butcher S.A."/>
            <person name="Gurr S.J."/>
            <person name="Lebrun M.-H."/>
            <person name="Ridout C.J."/>
            <person name="Schulze-Lefert P."/>
            <person name="Talbot N.J."/>
            <person name="Ahmadinejad N."/>
            <person name="Ametz C."/>
            <person name="Barton G.R."/>
            <person name="Benjdia M."/>
            <person name="Bidzinski P."/>
            <person name="Bindschedler L.V."/>
            <person name="Both M."/>
            <person name="Brewer M.T."/>
            <person name="Cadle-Davidson L."/>
            <person name="Cadle-Davidson M.M."/>
            <person name="Collemare J."/>
            <person name="Cramer R."/>
            <person name="Frenkel O."/>
            <person name="Godfrey D."/>
            <person name="Harriman J."/>
            <person name="Hoede C."/>
            <person name="King B.C."/>
            <person name="Klages S."/>
            <person name="Kleemann J."/>
            <person name="Knoll D."/>
            <person name="Koti P.S."/>
            <person name="Kreplak J."/>
            <person name="Lopez-Ruiz F.J."/>
            <person name="Lu X."/>
            <person name="Maekawa T."/>
            <person name="Mahanil S."/>
            <person name="Micali C."/>
            <person name="Milgroom M.G."/>
            <person name="Montana G."/>
            <person name="Noir S."/>
            <person name="O'Connell R.J."/>
            <person name="Oberhaensli S."/>
            <person name="Parlange F."/>
            <person name="Pedersen C."/>
            <person name="Quesneville H."/>
            <person name="Reinhardt R."/>
            <person name="Rott M."/>
            <person name="Sacristan S."/>
            <person name="Schmidt S.M."/>
            <person name="Schoen M."/>
            <person name="Skamnioti P."/>
            <person name="Sommer H."/>
            <person name="Stephens A."/>
            <person name="Takahara H."/>
            <person name="Thordal-Christensen H."/>
            <person name="Vigouroux M."/>
            <person name="Wessling R."/>
            <person name="Wicker T."/>
            <person name="Panstruga R."/>
        </authorList>
    </citation>
    <scope>NUCLEOTIDE SEQUENCE [LARGE SCALE GENOMIC DNA]</scope>
    <source>
        <strain evidence="2">DH14</strain>
    </source>
</reference>
<keyword evidence="1" id="KW-1133">Transmembrane helix</keyword>
<evidence type="ECO:0000256" key="1">
    <source>
        <dbReference type="SAM" id="Phobius"/>
    </source>
</evidence>
<dbReference type="InParanoid" id="N1J7T1"/>
<keyword evidence="3" id="KW-1185">Reference proteome</keyword>
<organism evidence="2 3">
    <name type="scientific">Blumeria graminis f. sp. hordei (strain DH14)</name>
    <name type="common">Barley powdery mildew</name>
    <name type="synonym">Oidium monilioides f. sp. hordei</name>
    <dbReference type="NCBI Taxonomy" id="546991"/>
    <lineage>
        <taxon>Eukaryota</taxon>
        <taxon>Fungi</taxon>
        <taxon>Dikarya</taxon>
        <taxon>Ascomycota</taxon>
        <taxon>Pezizomycotina</taxon>
        <taxon>Leotiomycetes</taxon>
        <taxon>Erysiphales</taxon>
        <taxon>Erysiphaceae</taxon>
        <taxon>Blumeria</taxon>
        <taxon>Blumeria hordei</taxon>
    </lineage>
</organism>
<name>N1J7T1_BLUG1</name>
<dbReference type="EMBL" id="CAUH01002591">
    <property type="protein sequence ID" value="CCU76450.1"/>
    <property type="molecule type" value="Genomic_DNA"/>
</dbReference>
<gene>
    <name evidence="2" type="ORF">BGHDH14_bgh04650</name>
</gene>
<feature type="transmembrane region" description="Helical" evidence="1">
    <location>
        <begin position="104"/>
        <end position="133"/>
    </location>
</feature>
<accession>N1J7T1</accession>
<evidence type="ECO:0000313" key="3">
    <source>
        <dbReference type="Proteomes" id="UP000015441"/>
    </source>
</evidence>
<dbReference type="OrthoDB" id="2386090at2759"/>
<keyword evidence="1" id="KW-0472">Membrane</keyword>
<sequence>MNFRKFTTTILRTSRHLCRVQQTNTIKASLSLSRRSILAKSTSTTSNTKRFSRCLAQQSRFFYHAGTGRTVFLGCLKITTIFIFGFFSLVVIPKHVLAEKKVPWVTGTIAISGIVPMVFVAYITGPFVTYVHVRIPSFARNSKQMIVRFAKSIPPETELDFTTMNIFGKPRVSRAKVKDIYAIQRRFGMVNFVRDTSLLKKSKAWWKVKAVDQFGVHGRDSGFLNGEVWNLIRKNIEKKSIR</sequence>
<dbReference type="eggNOG" id="ENOG502SB6P">
    <property type="taxonomic scope" value="Eukaryota"/>
</dbReference>
<evidence type="ECO:0000313" key="2">
    <source>
        <dbReference type="EMBL" id="CCU76450.1"/>
    </source>
</evidence>
<proteinExistence type="predicted"/>